<evidence type="ECO:0000313" key="4">
    <source>
        <dbReference type="Proteomes" id="UP000016666"/>
    </source>
</evidence>
<evidence type="ECO:0000256" key="2">
    <source>
        <dbReference type="SAM" id="Phobius"/>
    </source>
</evidence>
<reference evidence="3" key="2">
    <citation type="submission" date="2025-08" db="UniProtKB">
        <authorList>
            <consortium name="Ensembl"/>
        </authorList>
    </citation>
    <scope>IDENTIFICATION</scope>
</reference>
<dbReference type="PANTHER" id="PTHR33444">
    <property type="entry name" value="SI:DKEY-19B23.12-RELATED"/>
    <property type="match status" value="1"/>
</dbReference>
<evidence type="ECO:0000256" key="1">
    <source>
        <dbReference type="SAM" id="MobiDB-lite"/>
    </source>
</evidence>
<name>A0A493TUL4_ANAPP</name>
<organism evidence="3 4">
    <name type="scientific">Anas platyrhynchos platyrhynchos</name>
    <name type="common">Northern mallard</name>
    <dbReference type="NCBI Taxonomy" id="8840"/>
    <lineage>
        <taxon>Eukaryota</taxon>
        <taxon>Metazoa</taxon>
        <taxon>Chordata</taxon>
        <taxon>Craniata</taxon>
        <taxon>Vertebrata</taxon>
        <taxon>Euteleostomi</taxon>
        <taxon>Archelosauria</taxon>
        <taxon>Archosauria</taxon>
        <taxon>Dinosauria</taxon>
        <taxon>Saurischia</taxon>
        <taxon>Theropoda</taxon>
        <taxon>Coelurosauria</taxon>
        <taxon>Aves</taxon>
        <taxon>Neognathae</taxon>
        <taxon>Galloanserae</taxon>
        <taxon>Anseriformes</taxon>
        <taxon>Anatidae</taxon>
        <taxon>Anatinae</taxon>
        <taxon>Anas</taxon>
    </lineage>
</organism>
<dbReference type="Ensembl" id="ENSAPLT00000028364.1">
    <property type="protein sequence ID" value="ENSAPLP00000029572.1"/>
    <property type="gene ID" value="ENSAPLG00000029610.1"/>
</dbReference>
<reference evidence="3 4" key="1">
    <citation type="submission" date="2017-10" db="EMBL/GenBank/DDBJ databases">
        <title>A new Pekin duck reference genome.</title>
        <authorList>
            <person name="Hou Z.-C."/>
            <person name="Zhou Z.-K."/>
            <person name="Zhu F."/>
            <person name="Hou S.-S."/>
        </authorList>
    </citation>
    <scope>NUCLEOTIDE SEQUENCE [LARGE SCALE GENOMIC DNA]</scope>
</reference>
<feature type="region of interest" description="Disordered" evidence="1">
    <location>
        <begin position="122"/>
        <end position="164"/>
    </location>
</feature>
<dbReference type="AlphaFoldDB" id="A0A493TUL4"/>
<protein>
    <recommendedName>
        <fullName evidence="5">Transmembrane protein 272</fullName>
    </recommendedName>
</protein>
<feature type="transmembrane region" description="Helical" evidence="2">
    <location>
        <begin position="310"/>
        <end position="335"/>
    </location>
</feature>
<keyword evidence="2" id="KW-0472">Membrane</keyword>
<reference evidence="3" key="3">
    <citation type="submission" date="2025-09" db="UniProtKB">
        <authorList>
            <consortium name="Ensembl"/>
        </authorList>
    </citation>
    <scope>IDENTIFICATION</scope>
</reference>
<feature type="transmembrane region" description="Helical" evidence="2">
    <location>
        <begin position="225"/>
        <end position="246"/>
    </location>
</feature>
<keyword evidence="2" id="KW-1133">Transmembrane helix</keyword>
<keyword evidence="4" id="KW-1185">Reference proteome</keyword>
<dbReference type="InterPro" id="IPR040350">
    <property type="entry name" value="TMEM272"/>
</dbReference>
<accession>A0A493TUL4</accession>
<proteinExistence type="predicted"/>
<feature type="transmembrane region" description="Helical" evidence="2">
    <location>
        <begin position="258"/>
        <end position="278"/>
    </location>
</feature>
<evidence type="ECO:0000313" key="3">
    <source>
        <dbReference type="Ensembl" id="ENSAPLP00000029572.1"/>
    </source>
</evidence>
<keyword evidence="2" id="KW-0812">Transmembrane</keyword>
<dbReference type="Proteomes" id="UP000016666">
    <property type="component" value="Chromosome 1"/>
</dbReference>
<feature type="transmembrane region" description="Helical" evidence="2">
    <location>
        <begin position="355"/>
        <end position="382"/>
    </location>
</feature>
<dbReference type="GeneTree" id="ENSGT01120000271941"/>
<sequence length="392" mass="44092">LCKELCRLHQEEGGKLHEGWTKDLIFTTDYRRKALFTLFNKRFCEGIVFAPPAQPQLCGALCFPLLTLWSRPGGLWLQPAVGVGKRRRIGSDGKSSCIPHPSSYIPHPSSYIPQPTSCTPHPASLIPHPTASPAAKRCTSRRRGGRKAPESPHHTSSQQAGSRHALPPGFCPRLDFVAPQPYLPGVLVKGFGSRGARRHPKRCFTMPAGLEKACHRCISKIASNACFIFGLLAFLALPLSMTFTGMKFLEDCPVQPLIPLYLLVGGVIGSLKVTLLLYDSTRMRQLLSKSVVIDDDDDDEYPWRQNAHKYYIHLTLSLFLFLWFILGNYWVFSVYLPNFIPPFHQPQDYCDKTLYIFAVGVLIISHTVLFLLIFCSCCIYCVSRQRYSSEED</sequence>
<dbReference type="PANTHER" id="PTHR33444:SF7">
    <property type="entry name" value="TRANSMEMBRANE PROTEIN 272"/>
    <property type="match status" value="1"/>
</dbReference>
<evidence type="ECO:0008006" key="5">
    <source>
        <dbReference type="Google" id="ProtNLM"/>
    </source>
</evidence>